<evidence type="ECO:0000256" key="3">
    <source>
        <dbReference type="ARBA" id="ARBA00022761"/>
    </source>
</evidence>
<dbReference type="GO" id="GO:0045735">
    <property type="term" value="F:nutrient reservoir activity"/>
    <property type="evidence" value="ECO:0007669"/>
    <property type="project" value="UniProtKB-UniRule"/>
</dbReference>
<dbReference type="AlphaFoldDB" id="A0AAN9NZL3"/>
<sequence length="256" mass="28852">MSMKCLVFFVATLLVASQCHGASFRSFPLSMTTGSGDGVSETEVRCASWRLAVEAQNIFGFETIPEQCVDATANYIEGGQYRSDSKTVNQQVYFFARDRQVHENDVILFNIDGTVLSNVPYYSQHGYGVEKFNSELYDEFVNKGDAPALPETLKNYNKLVSLGYKIIFLSGRLKDKKIVTEANLKEAGYHTWEKLILKDPSNSAENVVEYKSAERAKLVQQGYRIVGNVGDQWNDLKGDSRAVRSFKLPNPMYYIN</sequence>
<evidence type="ECO:0008006" key="9">
    <source>
        <dbReference type="Google" id="ProtNLM"/>
    </source>
</evidence>
<protein>
    <recommendedName>
        <fullName evidence="9">Pod storage protein</fullName>
    </recommendedName>
</protein>
<evidence type="ECO:0000256" key="1">
    <source>
        <dbReference type="ARBA" id="ARBA00002410"/>
    </source>
</evidence>
<gene>
    <name evidence="7" type="ORF">VNO80_00249</name>
</gene>
<keyword evidence="4" id="KW-0325">Glycoprotein</keyword>
<dbReference type="EMBL" id="JAYMYR010000001">
    <property type="protein sequence ID" value="KAK7381702.1"/>
    <property type="molecule type" value="Genomic_DNA"/>
</dbReference>
<dbReference type="PANTHER" id="PTHR31284:SF19">
    <property type="entry name" value="VEGETATIVE STORAGE PROTEIN 1-RELATED"/>
    <property type="match status" value="1"/>
</dbReference>
<comment type="similarity">
    <text evidence="5">Belongs to the APS1/VSP family.</text>
</comment>
<organism evidence="7 8">
    <name type="scientific">Phaseolus coccineus</name>
    <name type="common">Scarlet runner bean</name>
    <name type="synonym">Phaseolus multiflorus</name>
    <dbReference type="NCBI Taxonomy" id="3886"/>
    <lineage>
        <taxon>Eukaryota</taxon>
        <taxon>Viridiplantae</taxon>
        <taxon>Streptophyta</taxon>
        <taxon>Embryophyta</taxon>
        <taxon>Tracheophyta</taxon>
        <taxon>Spermatophyta</taxon>
        <taxon>Magnoliopsida</taxon>
        <taxon>eudicotyledons</taxon>
        <taxon>Gunneridae</taxon>
        <taxon>Pentapetalae</taxon>
        <taxon>rosids</taxon>
        <taxon>fabids</taxon>
        <taxon>Fabales</taxon>
        <taxon>Fabaceae</taxon>
        <taxon>Papilionoideae</taxon>
        <taxon>50 kb inversion clade</taxon>
        <taxon>NPAAA clade</taxon>
        <taxon>indigoferoid/millettioid clade</taxon>
        <taxon>Phaseoleae</taxon>
        <taxon>Phaseolus</taxon>
    </lineage>
</organism>
<reference evidence="7 8" key="1">
    <citation type="submission" date="2024-01" db="EMBL/GenBank/DDBJ databases">
        <title>The genomes of 5 underutilized Papilionoideae crops provide insights into root nodulation and disease resistanc.</title>
        <authorList>
            <person name="Jiang F."/>
        </authorList>
    </citation>
    <scope>NUCLEOTIDE SEQUENCE [LARGE SCALE GENOMIC DNA]</scope>
    <source>
        <strain evidence="7">JINMINGXINNONG_FW02</strain>
        <tissue evidence="7">Leaves</tissue>
    </source>
</reference>
<dbReference type="PANTHER" id="PTHR31284">
    <property type="entry name" value="ACID PHOSPHATASE-LIKE PROTEIN"/>
    <property type="match status" value="1"/>
</dbReference>
<evidence type="ECO:0000256" key="6">
    <source>
        <dbReference type="SAM" id="SignalP"/>
    </source>
</evidence>
<dbReference type="InterPro" id="IPR023214">
    <property type="entry name" value="HAD_sf"/>
</dbReference>
<evidence type="ECO:0000256" key="4">
    <source>
        <dbReference type="ARBA" id="ARBA00023180"/>
    </source>
</evidence>
<dbReference type="InterPro" id="IPR014403">
    <property type="entry name" value="APS1/VSP"/>
</dbReference>
<evidence type="ECO:0000313" key="8">
    <source>
        <dbReference type="Proteomes" id="UP001374584"/>
    </source>
</evidence>
<name>A0AAN9NZL3_PHACN</name>
<comment type="caution">
    <text evidence="7">The sequence shown here is derived from an EMBL/GenBank/DDBJ whole genome shotgun (WGS) entry which is preliminary data.</text>
</comment>
<feature type="chain" id="PRO_5042974045" description="Pod storage protein" evidence="6">
    <location>
        <begin position="22"/>
        <end position="256"/>
    </location>
</feature>
<dbReference type="Proteomes" id="UP001374584">
    <property type="component" value="Unassembled WGS sequence"/>
</dbReference>
<comment type="function">
    <text evidence="1 5">May function as somatic storage protein during early seedling development.</text>
</comment>
<evidence type="ECO:0000313" key="7">
    <source>
        <dbReference type="EMBL" id="KAK7381702.1"/>
    </source>
</evidence>
<dbReference type="Gene3D" id="3.40.50.1000">
    <property type="entry name" value="HAD superfamily/HAD-like"/>
    <property type="match status" value="1"/>
</dbReference>
<feature type="signal peptide" evidence="6">
    <location>
        <begin position="1"/>
        <end position="21"/>
    </location>
</feature>
<dbReference type="CDD" id="cd07535">
    <property type="entry name" value="HAD_VSP"/>
    <property type="match status" value="1"/>
</dbReference>
<keyword evidence="2 6" id="KW-0732">Signal</keyword>
<dbReference type="InterPro" id="IPR011267">
    <property type="entry name" value="Veg_Stor_Prot"/>
</dbReference>
<dbReference type="InterPro" id="IPR036412">
    <property type="entry name" value="HAD-like_sf"/>
</dbReference>
<dbReference type="SUPFAM" id="SSF56784">
    <property type="entry name" value="HAD-like"/>
    <property type="match status" value="1"/>
</dbReference>
<accession>A0AAN9NZL3</accession>
<dbReference type="NCBIfam" id="TIGR01680">
    <property type="entry name" value="Veg_Stor_Prot"/>
    <property type="match status" value="1"/>
</dbReference>
<evidence type="ECO:0000256" key="5">
    <source>
        <dbReference type="PIRNR" id="PIRNR002674"/>
    </source>
</evidence>
<dbReference type="PIRSF" id="PIRSF002674">
    <property type="entry name" value="VSP"/>
    <property type="match status" value="1"/>
</dbReference>
<evidence type="ECO:0000256" key="2">
    <source>
        <dbReference type="ARBA" id="ARBA00022729"/>
    </source>
</evidence>
<dbReference type="InterPro" id="IPR005519">
    <property type="entry name" value="Acid_phosphat_B-like"/>
</dbReference>
<keyword evidence="3 5" id="KW-0758">Storage protein</keyword>
<proteinExistence type="inferred from homology"/>
<dbReference type="Pfam" id="PF03767">
    <property type="entry name" value="Acid_phosphat_B"/>
    <property type="match status" value="1"/>
</dbReference>
<keyword evidence="8" id="KW-1185">Reference proteome</keyword>